<evidence type="ECO:0000256" key="2">
    <source>
        <dbReference type="SAM" id="SignalP"/>
    </source>
</evidence>
<proteinExistence type="predicted"/>
<comment type="caution">
    <text evidence="3">The sequence shown here is derived from an EMBL/GenBank/DDBJ whole genome shotgun (WGS) entry which is preliminary data.</text>
</comment>
<reference evidence="3 4" key="1">
    <citation type="submission" date="2015-01" db="EMBL/GenBank/DDBJ databases">
        <title>Genome Assembly of Bacillus badius MTCC 1458.</title>
        <authorList>
            <person name="Verma A."/>
            <person name="Khatri I."/>
            <person name="Mual P."/>
            <person name="Subramanian S."/>
            <person name="Krishnamurthi S."/>
        </authorList>
    </citation>
    <scope>NUCLEOTIDE SEQUENCE [LARGE SCALE GENOMIC DNA]</scope>
    <source>
        <strain evidence="3 4">MTCC 1458</strain>
    </source>
</reference>
<sequence>MGMKKNWYSKAAASLLAFTLVTSSVSLVSAQEPEKAKTQAVKKKEQKKKAVIKSQQGKAIEKRLNASEAAINKITKAINADFGVNQEGQAEAALTKAIANKKYNSYAGKLKAEINKLRAIDKQIAASKKKDKKNKADYEALTAKSQELQKLANDEIKRLKSLVEQATALKTETPKEEDKTPAPEETKVS</sequence>
<name>A0ABR5ARP3_BACBA</name>
<dbReference type="EMBL" id="JXLP01000014">
    <property type="protein sequence ID" value="KIL77413.1"/>
    <property type="molecule type" value="Genomic_DNA"/>
</dbReference>
<accession>A0ABR5ARP3</accession>
<gene>
    <name evidence="3" type="ORF">SD77_1399</name>
</gene>
<keyword evidence="4" id="KW-1185">Reference proteome</keyword>
<evidence type="ECO:0000313" key="4">
    <source>
        <dbReference type="Proteomes" id="UP000031982"/>
    </source>
</evidence>
<protein>
    <submittedName>
        <fullName evidence="3">Uncharacterized protein</fullName>
    </submittedName>
</protein>
<feature type="chain" id="PRO_5045202456" evidence="2">
    <location>
        <begin position="31"/>
        <end position="189"/>
    </location>
</feature>
<evidence type="ECO:0000256" key="1">
    <source>
        <dbReference type="SAM" id="MobiDB-lite"/>
    </source>
</evidence>
<dbReference type="Proteomes" id="UP000031982">
    <property type="component" value="Unassembled WGS sequence"/>
</dbReference>
<organism evidence="3 4">
    <name type="scientific">Bacillus badius</name>
    <dbReference type="NCBI Taxonomy" id="1455"/>
    <lineage>
        <taxon>Bacteria</taxon>
        <taxon>Bacillati</taxon>
        <taxon>Bacillota</taxon>
        <taxon>Bacilli</taxon>
        <taxon>Bacillales</taxon>
        <taxon>Bacillaceae</taxon>
        <taxon>Pseudobacillus</taxon>
    </lineage>
</organism>
<feature type="compositionally biased region" description="Basic and acidic residues" evidence="1">
    <location>
        <begin position="172"/>
        <end position="189"/>
    </location>
</feature>
<evidence type="ECO:0000313" key="3">
    <source>
        <dbReference type="EMBL" id="KIL77413.1"/>
    </source>
</evidence>
<feature type="region of interest" description="Disordered" evidence="1">
    <location>
        <begin position="165"/>
        <end position="189"/>
    </location>
</feature>
<feature type="signal peptide" evidence="2">
    <location>
        <begin position="1"/>
        <end position="30"/>
    </location>
</feature>
<keyword evidence="2" id="KW-0732">Signal</keyword>